<proteinExistence type="predicted"/>
<evidence type="ECO:0000313" key="1">
    <source>
        <dbReference type="EMBL" id="KAH8006012.1"/>
    </source>
</evidence>
<gene>
    <name evidence="1" type="ORF">K3G42_031737</name>
</gene>
<reference evidence="1" key="1">
    <citation type="submission" date="2021-08" db="EMBL/GenBank/DDBJ databases">
        <title>The first chromosome-level gecko genome reveals the dynamic sex chromosomes of Neotropical dwarf geckos (Sphaerodactylidae: Sphaerodactylus).</title>
        <authorList>
            <person name="Pinto B.J."/>
            <person name="Keating S.E."/>
            <person name="Gamble T."/>
        </authorList>
    </citation>
    <scope>NUCLEOTIDE SEQUENCE</scope>
    <source>
        <strain evidence="1">TG3544</strain>
    </source>
</reference>
<evidence type="ECO:0000313" key="2">
    <source>
        <dbReference type="Proteomes" id="UP000827872"/>
    </source>
</evidence>
<dbReference type="Proteomes" id="UP000827872">
    <property type="component" value="Linkage Group LG04"/>
</dbReference>
<dbReference type="EMBL" id="CM037617">
    <property type="protein sequence ID" value="KAH8006012.1"/>
    <property type="molecule type" value="Genomic_DNA"/>
</dbReference>
<comment type="caution">
    <text evidence="1">The sequence shown here is derived from an EMBL/GenBank/DDBJ whole genome shotgun (WGS) entry which is preliminary data.</text>
</comment>
<keyword evidence="2" id="KW-1185">Reference proteome</keyword>
<protein>
    <submittedName>
        <fullName evidence="1">Uncharacterized protein</fullName>
    </submittedName>
</protein>
<accession>A0ACB8FLA0</accession>
<sequence length="116" mass="13023">MLGVVVPPGRRTFYLAIGRRGEKKRPIEKGLGTERAGVAPQRRARWPVRRRGVTRGRCDAVTEEGEVAACGAWVAVPNCDEAIPEAGRRPEPGETRRRRSWYILTEDSLQRMEGLL</sequence>
<organism evidence="1 2">
    <name type="scientific">Sphaerodactylus townsendi</name>
    <dbReference type="NCBI Taxonomy" id="933632"/>
    <lineage>
        <taxon>Eukaryota</taxon>
        <taxon>Metazoa</taxon>
        <taxon>Chordata</taxon>
        <taxon>Craniata</taxon>
        <taxon>Vertebrata</taxon>
        <taxon>Euteleostomi</taxon>
        <taxon>Lepidosauria</taxon>
        <taxon>Squamata</taxon>
        <taxon>Bifurcata</taxon>
        <taxon>Gekkota</taxon>
        <taxon>Sphaerodactylidae</taxon>
        <taxon>Sphaerodactylus</taxon>
    </lineage>
</organism>
<name>A0ACB8FLA0_9SAUR</name>